<proteinExistence type="predicted"/>
<feature type="region of interest" description="Disordered" evidence="1">
    <location>
        <begin position="1"/>
        <end position="21"/>
    </location>
</feature>
<evidence type="ECO:0000313" key="3">
    <source>
        <dbReference type="EMBL" id="GGB62838.1"/>
    </source>
</evidence>
<evidence type="ECO:0000313" key="4">
    <source>
        <dbReference type="Proteomes" id="UP000628854"/>
    </source>
</evidence>
<gene>
    <name evidence="3" type="ORF">GCM10011503_09380</name>
</gene>
<feature type="domain" description="Flagellar motor switch protein FliN-like C-terminal" evidence="2">
    <location>
        <begin position="278"/>
        <end position="341"/>
    </location>
</feature>
<accession>A0ABQ1JBE7</accession>
<name>A0ABQ1JBE7_9PROT</name>
<evidence type="ECO:0000259" key="2">
    <source>
        <dbReference type="Pfam" id="PF01052"/>
    </source>
</evidence>
<dbReference type="SUPFAM" id="SSF101801">
    <property type="entry name" value="Surface presentation of antigens (SPOA)"/>
    <property type="match status" value="1"/>
</dbReference>
<dbReference type="InterPro" id="IPR036429">
    <property type="entry name" value="SpoA-like_sf"/>
</dbReference>
<dbReference type="PANTHER" id="PTHR30034">
    <property type="entry name" value="FLAGELLAR MOTOR SWITCH PROTEIN FLIM"/>
    <property type="match status" value="1"/>
</dbReference>
<organism evidence="3 4">
    <name type="scientific">Henriciella pelagia</name>
    <dbReference type="NCBI Taxonomy" id="1977912"/>
    <lineage>
        <taxon>Bacteria</taxon>
        <taxon>Pseudomonadati</taxon>
        <taxon>Pseudomonadota</taxon>
        <taxon>Alphaproteobacteria</taxon>
        <taxon>Hyphomonadales</taxon>
        <taxon>Hyphomonadaceae</taxon>
        <taxon>Henriciella</taxon>
    </lineage>
</organism>
<keyword evidence="4" id="KW-1185">Reference proteome</keyword>
<dbReference type="RefSeq" id="WP_084391637.1">
    <property type="nucleotide sequence ID" value="NZ_BMKF01000001.1"/>
</dbReference>
<comment type="caution">
    <text evidence="3">The sequence shown here is derived from an EMBL/GenBank/DDBJ whole genome shotgun (WGS) entry which is preliminary data.</text>
</comment>
<dbReference type="Pfam" id="PF01052">
    <property type="entry name" value="FliMN_C"/>
    <property type="match status" value="1"/>
</dbReference>
<dbReference type="EMBL" id="BMKF01000001">
    <property type="protein sequence ID" value="GGB62838.1"/>
    <property type="molecule type" value="Genomic_DNA"/>
</dbReference>
<evidence type="ECO:0000256" key="1">
    <source>
        <dbReference type="SAM" id="MobiDB-lite"/>
    </source>
</evidence>
<sequence length="344" mass="36708">MTDKADRADMQNAVKDTSGDWAMSERRERAVMRELPDVYGKPRRIDDVAFKVPTTRGILSKAEIEALLRPNLPKINEAESAPEQVAPVEFGNDFQSPVAEPDEDTKRIAARLSLLFGHVAGLKTVIRAQSSAACDSIEASLGTIGGPSSAYACFAPDEGDIAHVMVIPAALAERLISFACGGRSGAQVTNRALSAIDCALLEQLIAPLSKAFAPDCRLTCIETDASYTASILARDHGQHRAFSVQSDNGSTSLDLFSLAGPRLASSGDRQKTPMTALLTARIATLSVPVSRLSQMKPGDTLLLGLPADQPVELLSGGRDGVPAFEGEIGRKGDRMAIRIRRARN</sequence>
<dbReference type="Proteomes" id="UP000628854">
    <property type="component" value="Unassembled WGS sequence"/>
</dbReference>
<dbReference type="PANTHER" id="PTHR30034:SF6">
    <property type="entry name" value="YOP PROTEINS TRANSLOCATION PROTEIN Q"/>
    <property type="match status" value="1"/>
</dbReference>
<protein>
    <recommendedName>
        <fullName evidence="2">Flagellar motor switch protein FliN-like C-terminal domain-containing protein</fullName>
    </recommendedName>
</protein>
<dbReference type="Gene3D" id="2.30.330.10">
    <property type="entry name" value="SpoA-like"/>
    <property type="match status" value="1"/>
</dbReference>
<dbReference type="InterPro" id="IPR001543">
    <property type="entry name" value="FliN-like_C"/>
</dbReference>
<reference evidence="4" key="1">
    <citation type="journal article" date="2019" name="Int. J. Syst. Evol. Microbiol.">
        <title>The Global Catalogue of Microorganisms (GCM) 10K type strain sequencing project: providing services to taxonomists for standard genome sequencing and annotation.</title>
        <authorList>
            <consortium name="The Broad Institute Genomics Platform"/>
            <consortium name="The Broad Institute Genome Sequencing Center for Infectious Disease"/>
            <person name="Wu L."/>
            <person name="Ma J."/>
        </authorList>
    </citation>
    <scope>NUCLEOTIDE SEQUENCE [LARGE SCALE GENOMIC DNA]</scope>
    <source>
        <strain evidence="4">CGMCC 1.15928</strain>
    </source>
</reference>